<name>A0A150JAY7_9EURY</name>
<evidence type="ECO:0000313" key="5">
    <source>
        <dbReference type="Proteomes" id="UP000075578"/>
    </source>
</evidence>
<sequence length="103" mass="11253">MICKNCNIEIDDTAKFCPQCGSSTGKREEFFVDSDHLVEEIKKLIDEGIATRIIIKDEKDRTLLDIPVVAGLVGALIAPWLAAVGAIAALAVKCKIVVEKRQE</sequence>
<reference evidence="4 5" key="1">
    <citation type="journal article" date="2016" name="ISME J.">
        <title>Chasing the elusive Euryarchaeota class WSA2: genomes reveal a uniquely fastidious methyl-reducing methanogen.</title>
        <authorList>
            <person name="Nobu M.K."/>
            <person name="Narihiro T."/>
            <person name="Kuroda K."/>
            <person name="Mei R."/>
            <person name="Liu W.T."/>
        </authorList>
    </citation>
    <scope>NUCLEOTIDE SEQUENCE [LARGE SCALE GENOMIC DNA]</scope>
    <source>
        <strain evidence="4">U1lsi0528_Bin089</strain>
    </source>
</reference>
<dbReference type="Proteomes" id="UP000075578">
    <property type="component" value="Unassembled WGS sequence"/>
</dbReference>
<comment type="caution">
    <text evidence="4">The sequence shown here is derived from an EMBL/GenBank/DDBJ whole genome shotgun (WGS) entry which is preliminary data.</text>
</comment>
<dbReference type="SUPFAM" id="SSF144206">
    <property type="entry name" value="NOB1 zinc finger-like"/>
    <property type="match status" value="1"/>
</dbReference>
<protein>
    <submittedName>
        <fullName evidence="4">Double zinc ribbon</fullName>
    </submittedName>
</protein>
<keyword evidence="1" id="KW-0472">Membrane</keyword>
<dbReference type="Pfam" id="PF14242">
    <property type="entry name" value="DUF4342"/>
    <property type="match status" value="1"/>
</dbReference>
<feature type="domain" description="DUF4342" evidence="3">
    <location>
        <begin position="26"/>
        <end position="100"/>
    </location>
</feature>
<keyword evidence="1" id="KW-0812">Transmembrane</keyword>
<dbReference type="AlphaFoldDB" id="A0A150JAY7"/>
<evidence type="ECO:0000256" key="1">
    <source>
        <dbReference type="SAM" id="Phobius"/>
    </source>
</evidence>
<feature type="transmembrane region" description="Helical" evidence="1">
    <location>
        <begin position="68"/>
        <end position="92"/>
    </location>
</feature>
<dbReference type="InterPro" id="IPR036283">
    <property type="entry name" value="NOB1_Zf-like_sf"/>
</dbReference>
<gene>
    <name evidence="4" type="ORF">AMQ74_00007</name>
</gene>
<feature type="domain" description="Zinc-ribbon" evidence="2">
    <location>
        <begin position="3"/>
        <end position="23"/>
    </location>
</feature>
<dbReference type="InterPro" id="IPR025642">
    <property type="entry name" value="DUF4342"/>
</dbReference>
<dbReference type="Pfam" id="PF13240">
    <property type="entry name" value="Zn_Ribbon_1"/>
    <property type="match status" value="1"/>
</dbReference>
<dbReference type="EMBL" id="LNGD01000001">
    <property type="protein sequence ID" value="KYC54402.1"/>
    <property type="molecule type" value="Genomic_DNA"/>
</dbReference>
<keyword evidence="1" id="KW-1133">Transmembrane helix</keyword>
<accession>A0A150JAY7</accession>
<evidence type="ECO:0000259" key="2">
    <source>
        <dbReference type="Pfam" id="PF13240"/>
    </source>
</evidence>
<evidence type="ECO:0000259" key="3">
    <source>
        <dbReference type="Pfam" id="PF14242"/>
    </source>
</evidence>
<organism evidence="4 5">
    <name type="scientific">Candidatus Methanofastidiosum methylothiophilum</name>
    <dbReference type="NCBI Taxonomy" id="1705564"/>
    <lineage>
        <taxon>Archaea</taxon>
        <taxon>Methanobacteriati</taxon>
        <taxon>Methanobacteriota</taxon>
        <taxon>Stenosarchaea group</taxon>
        <taxon>Candidatus Methanofastidiosia</taxon>
        <taxon>Candidatus Methanofastidiosales</taxon>
        <taxon>Candidatus Methanofastidiosaceae</taxon>
        <taxon>Candidatus Methanofastidiosum</taxon>
    </lineage>
</organism>
<proteinExistence type="predicted"/>
<evidence type="ECO:0000313" key="4">
    <source>
        <dbReference type="EMBL" id="KYC54402.1"/>
    </source>
</evidence>
<dbReference type="InterPro" id="IPR026870">
    <property type="entry name" value="Zinc_ribbon_dom"/>
</dbReference>